<dbReference type="PANTHER" id="PTHR11552">
    <property type="entry name" value="GLUCOSE-METHANOL-CHOLINE GMC OXIDOREDUCTASE"/>
    <property type="match status" value="1"/>
</dbReference>
<comment type="caution">
    <text evidence="8">The sequence shown here is derived from an EMBL/GenBank/DDBJ whole genome shotgun (WGS) entry which is preliminary data.</text>
</comment>
<keyword evidence="3" id="KW-0285">Flavoprotein</keyword>
<dbReference type="Gene3D" id="3.30.560.10">
    <property type="entry name" value="Glucose Oxidase, domain 3"/>
    <property type="match status" value="1"/>
</dbReference>
<proteinExistence type="inferred from homology"/>
<dbReference type="Gene3D" id="3.50.50.60">
    <property type="entry name" value="FAD/NAD(P)-binding domain"/>
    <property type="match status" value="1"/>
</dbReference>
<dbReference type="InterPro" id="IPR000172">
    <property type="entry name" value="GMC_OxRdtase_N"/>
</dbReference>
<keyword evidence="9" id="KW-1185">Reference proteome</keyword>
<evidence type="ECO:0000256" key="2">
    <source>
        <dbReference type="ARBA" id="ARBA00010790"/>
    </source>
</evidence>
<evidence type="ECO:0000256" key="3">
    <source>
        <dbReference type="ARBA" id="ARBA00022630"/>
    </source>
</evidence>
<dbReference type="SUPFAM" id="SSF54373">
    <property type="entry name" value="FAD-linked reductases, C-terminal domain"/>
    <property type="match status" value="1"/>
</dbReference>
<dbReference type="PIRSF" id="PIRSF000137">
    <property type="entry name" value="Alcohol_oxidase"/>
    <property type="match status" value="1"/>
</dbReference>
<evidence type="ECO:0000259" key="7">
    <source>
        <dbReference type="PROSITE" id="PS00624"/>
    </source>
</evidence>
<protein>
    <submittedName>
        <fullName evidence="8">GMC family oxidoreductase N-terminal domain-containing protein</fullName>
    </submittedName>
</protein>
<dbReference type="InterPro" id="IPR007867">
    <property type="entry name" value="GMC_OxRtase_C"/>
</dbReference>
<accession>A0A8J7S4D1</accession>
<keyword evidence="4 5" id="KW-0274">FAD</keyword>
<dbReference type="Pfam" id="PF00732">
    <property type="entry name" value="GMC_oxred_N"/>
    <property type="match status" value="1"/>
</dbReference>
<evidence type="ECO:0000256" key="6">
    <source>
        <dbReference type="SAM" id="MobiDB-lite"/>
    </source>
</evidence>
<dbReference type="InterPro" id="IPR012132">
    <property type="entry name" value="GMC_OxRdtase"/>
</dbReference>
<reference evidence="8" key="1">
    <citation type="submission" date="2021-04" db="EMBL/GenBank/DDBJ databases">
        <authorList>
            <person name="Zhang D.-C."/>
        </authorList>
    </citation>
    <scope>NUCLEOTIDE SEQUENCE</scope>
    <source>
        <strain evidence="8">CGMCC 1.15697</strain>
    </source>
</reference>
<gene>
    <name evidence="8" type="ORF">KAJ83_16070</name>
</gene>
<feature type="domain" description="Glucose-methanol-choline oxidoreductase N-terminal" evidence="7">
    <location>
        <begin position="259"/>
        <end position="273"/>
    </location>
</feature>
<dbReference type="GO" id="GO:0016614">
    <property type="term" value="F:oxidoreductase activity, acting on CH-OH group of donors"/>
    <property type="evidence" value="ECO:0007669"/>
    <property type="project" value="InterPro"/>
</dbReference>
<comment type="cofactor">
    <cofactor evidence="1 5">
        <name>FAD</name>
        <dbReference type="ChEBI" id="CHEBI:57692"/>
    </cofactor>
</comment>
<dbReference type="Proteomes" id="UP000672602">
    <property type="component" value="Unassembled WGS sequence"/>
</dbReference>
<evidence type="ECO:0000256" key="1">
    <source>
        <dbReference type="ARBA" id="ARBA00001974"/>
    </source>
</evidence>
<evidence type="ECO:0000256" key="5">
    <source>
        <dbReference type="PIRSR" id="PIRSR000137-2"/>
    </source>
</evidence>
<name>A0A8J7S4D1_9PROT</name>
<organism evidence="8 9">
    <name type="scientific">Marivibrio halodurans</name>
    <dbReference type="NCBI Taxonomy" id="2039722"/>
    <lineage>
        <taxon>Bacteria</taxon>
        <taxon>Pseudomonadati</taxon>
        <taxon>Pseudomonadota</taxon>
        <taxon>Alphaproteobacteria</taxon>
        <taxon>Rhodospirillales</taxon>
        <taxon>Rhodospirillaceae</taxon>
        <taxon>Marivibrio</taxon>
    </lineage>
</organism>
<dbReference type="AlphaFoldDB" id="A0A8J7S4D1"/>
<evidence type="ECO:0000256" key="4">
    <source>
        <dbReference type="ARBA" id="ARBA00022827"/>
    </source>
</evidence>
<dbReference type="PANTHER" id="PTHR11552:SF147">
    <property type="entry name" value="CHOLINE DEHYDROGENASE, MITOCHONDRIAL"/>
    <property type="match status" value="1"/>
</dbReference>
<feature type="binding site" evidence="5">
    <location>
        <position position="221"/>
    </location>
    <ligand>
        <name>FAD</name>
        <dbReference type="ChEBI" id="CHEBI:57692"/>
    </ligand>
</feature>
<evidence type="ECO:0000313" key="8">
    <source>
        <dbReference type="EMBL" id="MBP5858539.1"/>
    </source>
</evidence>
<dbReference type="InterPro" id="IPR036188">
    <property type="entry name" value="FAD/NAD-bd_sf"/>
</dbReference>
<evidence type="ECO:0000313" key="9">
    <source>
        <dbReference type="Proteomes" id="UP000672602"/>
    </source>
</evidence>
<sequence>MNDNECFDYVIVGGGTAGALLANRLTEDSKTTVCLLEAGPPDNHPYIHIPAGFIKILSNPSYTWPFQSEPSAGTAGRAIPATQGKTLGGSSSINGMIYNRCQRNDYDHWAQLGNAGWGYDDILPYFKRSERRLGGDDRYRGHDGELVVSDSDWRHPLCDAFIESAVSQGVPRNPDYNGPTQAGTGYTQRNINRGWRWSSARAFLRPAKGRRNLEIRTDAHVMAVICEGRRAIGVRHGRAGHPNTRNTVTARREVIVSAGAINTPKLLHVSGIGAGDMLSSLGIPVVHDLPGVGENFQDHYCVRLVMRAKGVTTINEKSRGPRLAVEVARWMMKRPSILGLSPSVSYMFWKSNEALDAPDLQAVFAPASYKAGIVGELDEFPGMTLGFYQQRPQSTGYVRARSANPFEKPLIQPNYLASETDRNVLVAGLKLGRRVLGAPPLAPYVVGEELPGPQTRADEDLLEYCRNVGSTVYHFAGTARMGPAQDPRCVVDSQLRVHGMDGLRIVDASVMPTVTSGNTCIPVLMIAEKAADMIRGRSAPAAETPDEPAQTAAARR</sequence>
<dbReference type="PROSITE" id="PS00624">
    <property type="entry name" value="GMC_OXRED_2"/>
    <property type="match status" value="1"/>
</dbReference>
<dbReference type="GO" id="GO:0050660">
    <property type="term" value="F:flavin adenine dinucleotide binding"/>
    <property type="evidence" value="ECO:0007669"/>
    <property type="project" value="InterPro"/>
</dbReference>
<dbReference type="Pfam" id="PF05199">
    <property type="entry name" value="GMC_oxred_C"/>
    <property type="match status" value="1"/>
</dbReference>
<dbReference type="RefSeq" id="WP_210683133.1">
    <property type="nucleotide sequence ID" value="NZ_JAGMWN010000009.1"/>
</dbReference>
<dbReference type="EMBL" id="JAGMWN010000009">
    <property type="protein sequence ID" value="MBP5858539.1"/>
    <property type="molecule type" value="Genomic_DNA"/>
</dbReference>
<dbReference type="SUPFAM" id="SSF51905">
    <property type="entry name" value="FAD/NAD(P)-binding domain"/>
    <property type="match status" value="1"/>
</dbReference>
<feature type="region of interest" description="Disordered" evidence="6">
    <location>
        <begin position="537"/>
        <end position="556"/>
    </location>
</feature>
<comment type="similarity">
    <text evidence="2">Belongs to the GMC oxidoreductase family.</text>
</comment>